<keyword evidence="1" id="KW-0805">Transcription regulation</keyword>
<comment type="caution">
    <text evidence="5">The sequence shown here is derived from an EMBL/GenBank/DDBJ whole genome shotgun (WGS) entry which is preliminary data.</text>
</comment>
<dbReference type="STRING" id="636.AAW15_06520"/>
<dbReference type="GO" id="GO:0003700">
    <property type="term" value="F:DNA-binding transcription factor activity"/>
    <property type="evidence" value="ECO:0007669"/>
    <property type="project" value="InterPro"/>
</dbReference>
<evidence type="ECO:0000313" key="6">
    <source>
        <dbReference type="Proteomes" id="UP000219788"/>
    </source>
</evidence>
<dbReference type="EMBL" id="PDDV01000013">
    <property type="protein sequence ID" value="PEH72425.1"/>
    <property type="molecule type" value="Genomic_DNA"/>
</dbReference>
<protein>
    <submittedName>
        <fullName evidence="5">DeoR family transcriptional regulator</fullName>
    </submittedName>
</protein>
<accession>A0A2A7U230</accession>
<dbReference type="SUPFAM" id="SSF100950">
    <property type="entry name" value="NagB/RpiA/CoA transferase-like"/>
    <property type="match status" value="1"/>
</dbReference>
<dbReference type="AlphaFoldDB" id="A0A2A7U230"/>
<dbReference type="PANTHER" id="PTHR30363">
    <property type="entry name" value="HTH-TYPE TRANSCRIPTIONAL REGULATOR SRLR-RELATED"/>
    <property type="match status" value="1"/>
</dbReference>
<evidence type="ECO:0000256" key="3">
    <source>
        <dbReference type="ARBA" id="ARBA00023163"/>
    </source>
</evidence>
<evidence type="ECO:0000256" key="2">
    <source>
        <dbReference type="ARBA" id="ARBA00023125"/>
    </source>
</evidence>
<organism evidence="5 6">
    <name type="scientific">Edwardsiella tarda</name>
    <dbReference type="NCBI Taxonomy" id="636"/>
    <lineage>
        <taxon>Bacteria</taxon>
        <taxon>Pseudomonadati</taxon>
        <taxon>Pseudomonadota</taxon>
        <taxon>Gammaproteobacteria</taxon>
        <taxon>Enterobacterales</taxon>
        <taxon>Hafniaceae</taxon>
        <taxon>Edwardsiella</taxon>
    </lineage>
</organism>
<dbReference type="SMART" id="SM01134">
    <property type="entry name" value="DeoRC"/>
    <property type="match status" value="1"/>
</dbReference>
<evidence type="ECO:0000256" key="1">
    <source>
        <dbReference type="ARBA" id="ARBA00023015"/>
    </source>
</evidence>
<dbReference type="SUPFAM" id="SSF46785">
    <property type="entry name" value="Winged helix' DNA-binding domain"/>
    <property type="match status" value="1"/>
</dbReference>
<dbReference type="NCBIfam" id="NF040887">
    <property type="entry name" value="trans_reg_YciT"/>
    <property type="match status" value="1"/>
</dbReference>
<dbReference type="SMART" id="SM00420">
    <property type="entry name" value="HTH_DEOR"/>
    <property type="match status" value="1"/>
</dbReference>
<dbReference type="InterPro" id="IPR036390">
    <property type="entry name" value="WH_DNA-bd_sf"/>
</dbReference>
<dbReference type="InterPro" id="IPR014036">
    <property type="entry name" value="DeoR-like_C"/>
</dbReference>
<dbReference type="InterPro" id="IPR001034">
    <property type="entry name" value="DeoR_HTH"/>
</dbReference>
<dbReference type="Gene3D" id="3.40.50.1360">
    <property type="match status" value="1"/>
</dbReference>
<dbReference type="Gene3D" id="1.10.10.10">
    <property type="entry name" value="Winged helix-like DNA-binding domain superfamily/Winged helix DNA-binding domain"/>
    <property type="match status" value="1"/>
</dbReference>
<dbReference type="InterPro" id="IPR036388">
    <property type="entry name" value="WH-like_DNA-bd_sf"/>
</dbReference>
<dbReference type="PRINTS" id="PR00037">
    <property type="entry name" value="HTHLACR"/>
</dbReference>
<dbReference type="InterPro" id="IPR037171">
    <property type="entry name" value="NagB/RpiA_transferase-like"/>
</dbReference>
<proteinExistence type="predicted"/>
<feature type="domain" description="HTH deoR-type" evidence="4">
    <location>
        <begin position="1"/>
        <end position="56"/>
    </location>
</feature>
<keyword evidence="2" id="KW-0238">DNA-binding</keyword>
<dbReference type="OrthoDB" id="9797223at2"/>
<dbReference type="InterPro" id="IPR018356">
    <property type="entry name" value="Tscrpt_reg_HTH_DeoR_CS"/>
</dbReference>
<evidence type="ECO:0000259" key="4">
    <source>
        <dbReference type="PROSITE" id="PS51000"/>
    </source>
</evidence>
<gene>
    <name evidence="5" type="ORF">CRM76_11015</name>
</gene>
<dbReference type="PROSITE" id="PS51000">
    <property type="entry name" value="HTH_DEOR_2"/>
    <property type="match status" value="1"/>
</dbReference>
<dbReference type="PANTHER" id="PTHR30363:SF59">
    <property type="entry name" value="DEOR FAMILY REGULATORY PROTEIN"/>
    <property type="match status" value="1"/>
</dbReference>
<dbReference type="Pfam" id="PF00455">
    <property type="entry name" value="DeoRC"/>
    <property type="match status" value="1"/>
</dbReference>
<evidence type="ECO:0000313" key="5">
    <source>
        <dbReference type="EMBL" id="PEH72425.1"/>
    </source>
</evidence>
<name>A0A2A7U230_EDWTA</name>
<dbReference type="Pfam" id="PF08220">
    <property type="entry name" value="HTH_DeoR"/>
    <property type="match status" value="1"/>
</dbReference>
<dbReference type="RefSeq" id="WP_098143084.1">
    <property type="nucleotide sequence ID" value="NZ_CP100775.1"/>
</dbReference>
<dbReference type="InterPro" id="IPR050313">
    <property type="entry name" value="Carb_Metab_HTH_regulators"/>
</dbReference>
<dbReference type="GO" id="GO:0003677">
    <property type="term" value="F:DNA binding"/>
    <property type="evidence" value="ECO:0007669"/>
    <property type="project" value="UniProtKB-KW"/>
</dbReference>
<reference evidence="6" key="1">
    <citation type="submission" date="2017-09" db="EMBL/GenBank/DDBJ databases">
        <title>FDA dAtabase for Regulatory Grade micrObial Sequences (FDA-ARGOS): Supporting development and validation of Infectious Disease Dx tests.</title>
        <authorList>
            <person name="Goldberg B."/>
            <person name="Campos J."/>
            <person name="Tallon L."/>
            <person name="Sadzewicz L."/>
            <person name="Ott S."/>
            <person name="Zhao X."/>
            <person name="Nagaraj S."/>
            <person name="Vavikolanu K."/>
            <person name="Aluvathingal J."/>
            <person name="Nadendla S."/>
            <person name="Geyer C."/>
            <person name="Sichtig H."/>
        </authorList>
    </citation>
    <scope>NUCLEOTIDE SEQUENCE [LARGE SCALE GENOMIC DNA]</scope>
    <source>
        <strain evidence="6">FDAARGOS_370</strain>
    </source>
</reference>
<keyword evidence="3" id="KW-0804">Transcription</keyword>
<dbReference type="PROSITE" id="PS00894">
    <property type="entry name" value="HTH_DEOR_1"/>
    <property type="match status" value="1"/>
</dbReference>
<sequence>MNARQQLILQLVNDKRRISVAELAQICQVSEVTIRQDLTLLEKRNYLKRVHGFATALESEESEEVDARMRINFTLKQQLAAYAASLVEDGETIFIESGSTNALLARYLAERKHITLVTVSTYIAHLLKETDCDVILMGGMYQKRSETVVGPLTRQCIQQVHFSKAFIGIDGFHPDTGFTGRDMMRAEVVNTVLAKGAQNIILTDASKFGQIHPNPVQPASAISRVITDYRLADTQREQLEALGIAVDKVSESGIR</sequence>
<dbReference type="Proteomes" id="UP000219788">
    <property type="component" value="Unassembled WGS sequence"/>
</dbReference>